<gene>
    <name evidence="1" type="ordered locus">BN6_38600</name>
</gene>
<evidence type="ECO:0000313" key="2">
    <source>
        <dbReference type="Proteomes" id="UP000006281"/>
    </source>
</evidence>
<protein>
    <submittedName>
        <fullName evidence="1">Uncharacterized protein</fullName>
    </submittedName>
</protein>
<dbReference type="RefSeq" id="WP_015101262.1">
    <property type="nucleotide sequence ID" value="NC_019673.1"/>
</dbReference>
<organism evidence="1 2">
    <name type="scientific">Saccharothrix espanaensis (strain ATCC 51144 / DSM 44229 / JCM 9112 / NBRC 15066 / NRRL 15764)</name>
    <dbReference type="NCBI Taxonomy" id="1179773"/>
    <lineage>
        <taxon>Bacteria</taxon>
        <taxon>Bacillati</taxon>
        <taxon>Actinomycetota</taxon>
        <taxon>Actinomycetes</taxon>
        <taxon>Pseudonocardiales</taxon>
        <taxon>Pseudonocardiaceae</taxon>
        <taxon>Saccharothrix</taxon>
    </lineage>
</organism>
<evidence type="ECO:0000313" key="1">
    <source>
        <dbReference type="EMBL" id="CCH31150.1"/>
    </source>
</evidence>
<name>K0JTP1_SACES</name>
<accession>K0JTP1</accession>
<sequence length="45" mass="4769">MERGLTGCIGCGCLSLRRCRVLNPDDSLGVLVRIVGHEQVGASIN</sequence>
<dbReference type="Proteomes" id="UP000006281">
    <property type="component" value="Chromosome"/>
</dbReference>
<dbReference type="PATRIC" id="fig|1179773.3.peg.3862"/>
<dbReference type="HOGENOM" id="CLU_3204926_0_0_11"/>
<dbReference type="KEGG" id="sesp:BN6_38600"/>
<dbReference type="AlphaFoldDB" id="K0JTP1"/>
<dbReference type="EMBL" id="HE804045">
    <property type="protein sequence ID" value="CCH31150.1"/>
    <property type="molecule type" value="Genomic_DNA"/>
</dbReference>
<keyword evidence="2" id="KW-1185">Reference proteome</keyword>
<proteinExistence type="predicted"/>
<dbReference type="STRING" id="1179773.BN6_38600"/>
<reference evidence="1 2" key="1">
    <citation type="journal article" date="2012" name="BMC Genomics">
        <title>Complete genome sequence of Saccharothrix espanaensis DSM 44229T and comparison to the other completely sequenced Pseudonocardiaceae.</title>
        <authorList>
            <person name="Strobel T."/>
            <person name="Al-Dilaimi A."/>
            <person name="Blom J."/>
            <person name="Gessner A."/>
            <person name="Kalinowski J."/>
            <person name="Luzhetska M."/>
            <person name="Puhler A."/>
            <person name="Szczepanowski R."/>
            <person name="Bechthold A."/>
            <person name="Ruckert C."/>
        </authorList>
    </citation>
    <scope>NUCLEOTIDE SEQUENCE [LARGE SCALE GENOMIC DNA]</scope>
    <source>
        <strain evidence="2">ATCC 51144 / DSM 44229 / JCM 9112 / NBRC 15066 / NRRL 15764</strain>
    </source>
</reference>